<dbReference type="EMBL" id="BTRK01000004">
    <property type="protein sequence ID" value="GMR46023.1"/>
    <property type="molecule type" value="Genomic_DNA"/>
</dbReference>
<sequence length="86" mass="9798">MMPRWSVSRRNWTGVGGFRSWLLLGMSCGITQPFFTFLLVFLRVIVEPIRFRAGLSPSPIIDRRLRSGMGMPSNRLNLFSLHALSS</sequence>
<keyword evidence="1" id="KW-1133">Transmembrane helix</keyword>
<keyword evidence="1" id="KW-0812">Transmembrane</keyword>
<dbReference type="Proteomes" id="UP001328107">
    <property type="component" value="Unassembled WGS sequence"/>
</dbReference>
<dbReference type="AlphaFoldDB" id="A0AAN5CKC9"/>
<accession>A0AAN5CKC9</accession>
<evidence type="ECO:0000313" key="2">
    <source>
        <dbReference type="EMBL" id="GMR46023.1"/>
    </source>
</evidence>
<keyword evidence="3" id="KW-1185">Reference proteome</keyword>
<evidence type="ECO:0000256" key="1">
    <source>
        <dbReference type="SAM" id="Phobius"/>
    </source>
</evidence>
<evidence type="ECO:0000313" key="3">
    <source>
        <dbReference type="Proteomes" id="UP001328107"/>
    </source>
</evidence>
<name>A0AAN5CKC9_9BILA</name>
<comment type="caution">
    <text evidence="2">The sequence shown here is derived from an EMBL/GenBank/DDBJ whole genome shotgun (WGS) entry which is preliminary data.</text>
</comment>
<feature type="transmembrane region" description="Helical" evidence="1">
    <location>
        <begin position="20"/>
        <end position="42"/>
    </location>
</feature>
<gene>
    <name evidence="2" type="ORF">PMAYCL1PPCAC_16218</name>
</gene>
<feature type="non-terminal residue" evidence="2">
    <location>
        <position position="86"/>
    </location>
</feature>
<reference evidence="3" key="1">
    <citation type="submission" date="2022-10" db="EMBL/GenBank/DDBJ databases">
        <title>Genome assembly of Pristionchus species.</title>
        <authorList>
            <person name="Yoshida K."/>
            <person name="Sommer R.J."/>
        </authorList>
    </citation>
    <scope>NUCLEOTIDE SEQUENCE [LARGE SCALE GENOMIC DNA]</scope>
    <source>
        <strain evidence="3">RS5460</strain>
    </source>
</reference>
<keyword evidence="1" id="KW-0472">Membrane</keyword>
<organism evidence="2 3">
    <name type="scientific">Pristionchus mayeri</name>
    <dbReference type="NCBI Taxonomy" id="1317129"/>
    <lineage>
        <taxon>Eukaryota</taxon>
        <taxon>Metazoa</taxon>
        <taxon>Ecdysozoa</taxon>
        <taxon>Nematoda</taxon>
        <taxon>Chromadorea</taxon>
        <taxon>Rhabditida</taxon>
        <taxon>Rhabditina</taxon>
        <taxon>Diplogasteromorpha</taxon>
        <taxon>Diplogasteroidea</taxon>
        <taxon>Neodiplogasteridae</taxon>
        <taxon>Pristionchus</taxon>
    </lineage>
</organism>
<protein>
    <submittedName>
        <fullName evidence="2">Uncharacterized protein</fullName>
    </submittedName>
</protein>
<proteinExistence type="predicted"/>